<protein>
    <submittedName>
        <fullName evidence="1">Uncharacterized protein</fullName>
    </submittedName>
</protein>
<accession>A0AAW5VIG3</accession>
<sequence>MRETVSGLIPSRFAKCSFDAKHFPFNVKLSISERITFSDMERSFLLSMRAGIQIPCLMLSLRFA</sequence>
<gene>
    <name evidence="1" type="ORF">ND810_17955</name>
</gene>
<dbReference type="RefSeq" id="WP_265356511.1">
    <property type="nucleotide sequence ID" value="NZ_JAMQPS010000008.1"/>
</dbReference>
<dbReference type="Proteomes" id="UP001209694">
    <property type="component" value="Unassembled WGS sequence"/>
</dbReference>
<evidence type="ECO:0000313" key="2">
    <source>
        <dbReference type="Proteomes" id="UP001209694"/>
    </source>
</evidence>
<organism evidence="1 2">
    <name type="scientific">Leptospira levettii</name>
    <dbReference type="NCBI Taxonomy" id="2023178"/>
    <lineage>
        <taxon>Bacteria</taxon>
        <taxon>Pseudomonadati</taxon>
        <taxon>Spirochaetota</taxon>
        <taxon>Spirochaetia</taxon>
        <taxon>Leptospirales</taxon>
        <taxon>Leptospiraceae</taxon>
        <taxon>Leptospira</taxon>
    </lineage>
</organism>
<evidence type="ECO:0000313" key="1">
    <source>
        <dbReference type="EMBL" id="MCW7517056.1"/>
    </source>
</evidence>
<name>A0AAW5VIG3_9LEPT</name>
<dbReference type="EMBL" id="JAMQQD010000009">
    <property type="protein sequence ID" value="MCW7517056.1"/>
    <property type="molecule type" value="Genomic_DNA"/>
</dbReference>
<proteinExistence type="predicted"/>
<comment type="caution">
    <text evidence="1">The sequence shown here is derived from an EMBL/GenBank/DDBJ whole genome shotgun (WGS) entry which is preliminary data.</text>
</comment>
<reference evidence="1" key="1">
    <citation type="submission" date="2022-06" db="EMBL/GenBank/DDBJ databases">
        <title>Leptospira isolates from biofilms formed at urban environments.</title>
        <authorList>
            <person name="Ribeiro P.S."/>
            <person name="Sousa T."/>
            <person name="Carvalho N."/>
            <person name="Aburjaile F."/>
            <person name="Neves F."/>
            <person name="Oliveira D."/>
            <person name="Blanco L."/>
            <person name="Lima J."/>
            <person name="Costa F."/>
            <person name="Brenig B."/>
            <person name="Soares S."/>
            <person name="Ramos R."/>
            <person name="Goes-Neto A."/>
            <person name="Matiuzzi M."/>
            <person name="Azevedo V."/>
            <person name="Ristow P."/>
        </authorList>
    </citation>
    <scope>NUCLEOTIDE SEQUENCE</scope>
    <source>
        <strain evidence="1">VSF7</strain>
    </source>
</reference>
<dbReference type="AlphaFoldDB" id="A0AAW5VIG3"/>